<keyword evidence="2" id="KW-0732">Signal</keyword>
<feature type="signal peptide" evidence="2">
    <location>
        <begin position="1"/>
        <end position="27"/>
    </location>
</feature>
<evidence type="ECO:0000256" key="1">
    <source>
        <dbReference type="SAM" id="MobiDB-lite"/>
    </source>
</evidence>
<dbReference type="RefSeq" id="WP_307483963.1">
    <property type="nucleotide sequence ID" value="NZ_JAUTBF010000001.1"/>
</dbReference>
<feature type="region of interest" description="Disordered" evidence="1">
    <location>
        <begin position="730"/>
        <end position="777"/>
    </location>
</feature>
<dbReference type="SUPFAM" id="SSF63829">
    <property type="entry name" value="Calcium-dependent phosphotriesterase"/>
    <property type="match status" value="1"/>
</dbReference>
<dbReference type="Proteomes" id="UP001226691">
    <property type="component" value="Unassembled WGS sequence"/>
</dbReference>
<dbReference type="InterPro" id="IPR048834">
    <property type="entry name" value="SpaA_pre-album"/>
</dbReference>
<feature type="domain" description="SpaA-like prealbumin fold" evidence="3">
    <location>
        <begin position="540"/>
        <end position="631"/>
    </location>
</feature>
<evidence type="ECO:0000256" key="2">
    <source>
        <dbReference type="SAM" id="SignalP"/>
    </source>
</evidence>
<evidence type="ECO:0000259" key="3">
    <source>
        <dbReference type="Pfam" id="PF19403"/>
    </source>
</evidence>
<dbReference type="InterPro" id="IPR045826">
    <property type="entry name" value="SpaA_PFL_dom_2"/>
</dbReference>
<proteinExistence type="predicted"/>
<organism evidence="5 6">
    <name type="scientific">Microbacterium trichothecenolyticum</name>
    <name type="common">Aureobacterium trichothecenolyticum</name>
    <dbReference type="NCBI Taxonomy" id="69370"/>
    <lineage>
        <taxon>Bacteria</taxon>
        <taxon>Bacillati</taxon>
        <taxon>Actinomycetota</taxon>
        <taxon>Actinomycetes</taxon>
        <taxon>Micrococcales</taxon>
        <taxon>Microbacteriaceae</taxon>
        <taxon>Microbacterium</taxon>
    </lineage>
</organism>
<feature type="chain" id="PRO_5047139448" description="Ig-like domain-containing protein" evidence="2">
    <location>
        <begin position="28"/>
        <end position="806"/>
    </location>
</feature>
<feature type="compositionally biased region" description="Basic residues" evidence="1">
    <location>
        <begin position="743"/>
        <end position="755"/>
    </location>
</feature>
<gene>
    <name evidence="5" type="ORF">QE412_002415</name>
</gene>
<dbReference type="Pfam" id="PF20674">
    <property type="entry name" value="SpaA_3"/>
    <property type="match status" value="1"/>
</dbReference>
<evidence type="ECO:0000259" key="4">
    <source>
        <dbReference type="Pfam" id="PF20674"/>
    </source>
</evidence>
<dbReference type="EMBL" id="JAUTBF010000001">
    <property type="protein sequence ID" value="MDQ1123842.1"/>
    <property type="molecule type" value="Genomic_DNA"/>
</dbReference>
<name>A0ABU0TXZ7_MICTR</name>
<evidence type="ECO:0008006" key="7">
    <source>
        <dbReference type="Google" id="ProtNLM"/>
    </source>
</evidence>
<protein>
    <recommendedName>
        <fullName evidence="7">Ig-like domain-containing protein</fullName>
    </recommendedName>
</protein>
<dbReference type="Gene3D" id="2.60.40.10">
    <property type="entry name" value="Immunoglobulins"/>
    <property type="match status" value="1"/>
</dbReference>
<evidence type="ECO:0000313" key="6">
    <source>
        <dbReference type="Proteomes" id="UP001226691"/>
    </source>
</evidence>
<dbReference type="InterPro" id="IPR013783">
    <property type="entry name" value="Ig-like_fold"/>
</dbReference>
<sequence>MIRSLRACLVGAVGLALVLGVSPAAHAASPAVATTTALAASAPLVPLSSVPSGVNAGLVCATDNLYSIGATGQLKRVSNGVVTNVGTPATGVQSMNGLGIGRNGSTALAYERTTATNITMWYFDGSAWHSTGDRFSSTDVSAFVAGAVDLKSGAYFFGGFGGGRFTLFRYLPSTGGFARLGYIDTSASGGGNGDMAFDAQGNLYVVASATSTSVYSVSAAALASASGGLLPSTQSFSFTTANFENINGAAFNTTGGLFLGNGTTVREYNATTGELIKNVTTGLANSTDLASCNSPASLVVRKNVTGRVAASDQFTLSVLSGTTVSATTTTSGTATGVQSAQVGPLAVIQNRTYTVREAMASGSSSSLSSYATTLVCTDETGATILTASSPEAAITVPDRSGAAVDCTFTNAPLIATVTLHKTVQDLTGQNPANGSGWTLGAATTFTAGSGTSSPSATTQVTPASGSVTWQLGFATVSSRATVSVSEVQQSAWEFVNGSCTVTSLDGSTRTVTIASAAGSDVPSVAPGDAVDCTLVNKPSSGTLTLRKQVDNTFGGSSTVSDWTLTGTGPQTITGKTGDAAVTNAVVKVGSYDLSEAGGPAGYAASAWTCTGGAVTGSQVVVAANAAVVCTITNASKPGAVTWTKTAEKTGGLLAGSRWSITGPGFDASGTEIVDCVASPCAGPDQDPAPGVFRLSNLAWGSYSVRETLAPPGVCREPLVLVLRHRGQRGQHAGHGCPGECAAGRRHAPPHRRSRARQLPDGGRRTADRGTGRCRHPPAATSLSVVVLISPDCTTHSSTRPDGVPSQ</sequence>
<comment type="caution">
    <text evidence="5">The sequence shown here is derived from an EMBL/GenBank/DDBJ whole genome shotgun (WGS) entry which is preliminary data.</text>
</comment>
<reference evidence="5 6" key="1">
    <citation type="submission" date="2023-07" db="EMBL/GenBank/DDBJ databases">
        <title>Functional and genomic diversity of the sorghum phyllosphere microbiome.</title>
        <authorList>
            <person name="Shade A."/>
        </authorList>
    </citation>
    <scope>NUCLEOTIDE SEQUENCE [LARGE SCALE GENOMIC DNA]</scope>
    <source>
        <strain evidence="5 6">SORGH_AS_1207</strain>
    </source>
</reference>
<accession>A0ABU0TXZ7</accession>
<dbReference type="Pfam" id="PF19403">
    <property type="entry name" value="SpaA_2"/>
    <property type="match status" value="1"/>
</dbReference>
<evidence type="ECO:0000313" key="5">
    <source>
        <dbReference type="EMBL" id="MDQ1123842.1"/>
    </source>
</evidence>
<keyword evidence="6" id="KW-1185">Reference proteome</keyword>
<feature type="domain" description="SpaA-like prealbumin fold" evidence="4">
    <location>
        <begin position="298"/>
        <end position="412"/>
    </location>
</feature>
<feature type="compositionally biased region" description="Basic and acidic residues" evidence="1">
    <location>
        <begin position="761"/>
        <end position="770"/>
    </location>
</feature>